<evidence type="ECO:0000313" key="1">
    <source>
        <dbReference type="EMBL" id="GJT04320.1"/>
    </source>
</evidence>
<gene>
    <name evidence="1" type="ORF">Tco_0838782</name>
</gene>
<protein>
    <recommendedName>
        <fullName evidence="3">Reverse transcriptase</fullName>
    </recommendedName>
</protein>
<accession>A0ABQ5ANT3</accession>
<organism evidence="1 2">
    <name type="scientific">Tanacetum coccineum</name>
    <dbReference type="NCBI Taxonomy" id="301880"/>
    <lineage>
        <taxon>Eukaryota</taxon>
        <taxon>Viridiplantae</taxon>
        <taxon>Streptophyta</taxon>
        <taxon>Embryophyta</taxon>
        <taxon>Tracheophyta</taxon>
        <taxon>Spermatophyta</taxon>
        <taxon>Magnoliopsida</taxon>
        <taxon>eudicotyledons</taxon>
        <taxon>Gunneridae</taxon>
        <taxon>Pentapetalae</taxon>
        <taxon>asterids</taxon>
        <taxon>campanulids</taxon>
        <taxon>Asterales</taxon>
        <taxon>Asteraceae</taxon>
        <taxon>Asteroideae</taxon>
        <taxon>Anthemideae</taxon>
        <taxon>Anthemidinae</taxon>
        <taxon>Tanacetum</taxon>
    </lineage>
</organism>
<sequence>MEDSNTAYFHKVVKSRATRNCIDRITASTGACADGDQVPMAFIDHYTTFLRQQGVTHTLNTNDLFCNKLSNNVANHMIRAVTPQEVRNAIFSMGNDKLPSPDGYRLRMLPVKYLGVPLGSSRLIYRNYKELVEKVKNKINDCNNKFLSFAGKVKLVHSVLASMNCHGDMRKGRAKVVWEAVCLPKHEGGLGIRRLNIFNKALITRHIWSIILLKDSLWV</sequence>
<comment type="caution">
    <text evidence="1">The sequence shown here is derived from an EMBL/GenBank/DDBJ whole genome shotgun (WGS) entry which is preliminary data.</text>
</comment>
<reference evidence="1" key="1">
    <citation type="journal article" date="2022" name="Int. J. Mol. Sci.">
        <title>Draft Genome of Tanacetum Coccineum: Genomic Comparison of Closely Related Tanacetum-Family Plants.</title>
        <authorList>
            <person name="Yamashiro T."/>
            <person name="Shiraishi A."/>
            <person name="Nakayama K."/>
            <person name="Satake H."/>
        </authorList>
    </citation>
    <scope>NUCLEOTIDE SEQUENCE</scope>
</reference>
<reference evidence="1" key="2">
    <citation type="submission" date="2022-01" db="EMBL/GenBank/DDBJ databases">
        <authorList>
            <person name="Yamashiro T."/>
            <person name="Shiraishi A."/>
            <person name="Satake H."/>
            <person name="Nakayama K."/>
        </authorList>
    </citation>
    <scope>NUCLEOTIDE SEQUENCE</scope>
</reference>
<evidence type="ECO:0008006" key="3">
    <source>
        <dbReference type="Google" id="ProtNLM"/>
    </source>
</evidence>
<proteinExistence type="predicted"/>
<evidence type="ECO:0000313" key="2">
    <source>
        <dbReference type="Proteomes" id="UP001151760"/>
    </source>
</evidence>
<name>A0ABQ5ANT3_9ASTR</name>
<dbReference type="PANTHER" id="PTHR33116:SF78">
    <property type="entry name" value="OS12G0587133 PROTEIN"/>
    <property type="match status" value="1"/>
</dbReference>
<keyword evidence="2" id="KW-1185">Reference proteome</keyword>
<dbReference type="EMBL" id="BQNB010012501">
    <property type="protein sequence ID" value="GJT04320.1"/>
    <property type="molecule type" value="Genomic_DNA"/>
</dbReference>
<dbReference type="Proteomes" id="UP001151760">
    <property type="component" value="Unassembled WGS sequence"/>
</dbReference>
<dbReference type="PANTHER" id="PTHR33116">
    <property type="entry name" value="REVERSE TRANSCRIPTASE ZINC-BINDING DOMAIN-CONTAINING PROTEIN-RELATED-RELATED"/>
    <property type="match status" value="1"/>
</dbReference>